<dbReference type="Pfam" id="PF02852">
    <property type="entry name" value="Pyr_redox_dim"/>
    <property type="match status" value="1"/>
</dbReference>
<evidence type="ECO:0000256" key="8">
    <source>
        <dbReference type="ARBA" id="ARBA00023157"/>
    </source>
</evidence>
<name>A0A4D6XPX0_9GAMM</name>
<evidence type="ECO:0000256" key="14">
    <source>
        <dbReference type="RuleBase" id="RU003692"/>
    </source>
</evidence>
<dbReference type="SUPFAM" id="SSF55424">
    <property type="entry name" value="FAD/NAD-linked reductases, dimerisation (C-terminal) domain"/>
    <property type="match status" value="1"/>
</dbReference>
<dbReference type="FunFam" id="3.30.390.30:FF:000001">
    <property type="entry name" value="Dihydrolipoyl dehydrogenase"/>
    <property type="match status" value="1"/>
</dbReference>
<evidence type="ECO:0000256" key="3">
    <source>
        <dbReference type="ARBA" id="ARBA00016961"/>
    </source>
</evidence>
<keyword evidence="6 14" id="KW-0560">Oxidoreductase</keyword>
<dbReference type="Pfam" id="PF07992">
    <property type="entry name" value="Pyr_redox_2"/>
    <property type="match status" value="1"/>
</dbReference>
<evidence type="ECO:0000256" key="4">
    <source>
        <dbReference type="ARBA" id="ARBA00022630"/>
    </source>
</evidence>
<sequence>MHQKIYAQVAIIGSGPSGYSAAFRCADLGLDTVLIERYNKLGGVCLNVGCIPSKALLHIAKVIKEAKELYKTGVSFSEPIVDIEKIKNWKENVINQLTNGLSSMRKKRKIRIFQGNAIFDTDKSLFVTSKEDRFSIFFDHAIIATGSKPIKISSIPNDDIRIWDSTDALSFKTIPNRFLIIGSGIIGLEMATIYSALGSKVDIIDRFNHFLPAVDKDITNVYIKSINQRFNLMLNTHIDKIELKENGLTVDIVQENISKKNVFYDAVLVAIGRTPNIDTLKLDKIGLKINSLGFIDVDKQLKTNIPHIYAIGDVTGAPMLAHKGVHEGHIAAEVISGKQHYFEPKVIPSIAYTEPEIAWVGLNEKQAKKENINYEIANFPWSASGRAIASNCSTGMTKLIFNKENNKIIGGSIVGTNAGELIGEVGLAIEMGCDAEDIALTIHAHPTLYESIGLSAEIFQGTATDVLNVKFNK</sequence>
<comment type="similarity">
    <text evidence="1 14">Belongs to the class-I pyridine nucleotide-disulfide oxidoreductase family.</text>
</comment>
<evidence type="ECO:0000256" key="5">
    <source>
        <dbReference type="ARBA" id="ARBA00022827"/>
    </source>
</evidence>
<feature type="binding site" evidence="12">
    <location>
        <begin position="319"/>
        <end position="322"/>
    </location>
    <ligand>
        <name>FAD</name>
        <dbReference type="ChEBI" id="CHEBI:57692"/>
    </ligand>
</feature>
<feature type="active site" description="Proton acceptor" evidence="11">
    <location>
        <position position="445"/>
    </location>
</feature>
<evidence type="ECO:0000256" key="1">
    <source>
        <dbReference type="ARBA" id="ARBA00007532"/>
    </source>
</evidence>
<dbReference type="InterPro" id="IPR036188">
    <property type="entry name" value="FAD/NAD-bd_sf"/>
</dbReference>
<evidence type="ECO:0000256" key="9">
    <source>
        <dbReference type="ARBA" id="ARBA00023284"/>
    </source>
</evidence>
<evidence type="ECO:0000256" key="7">
    <source>
        <dbReference type="ARBA" id="ARBA00023027"/>
    </source>
</evidence>
<evidence type="ECO:0000256" key="13">
    <source>
        <dbReference type="PIRSR" id="PIRSR000350-4"/>
    </source>
</evidence>
<dbReference type="InterPro" id="IPR023753">
    <property type="entry name" value="FAD/NAD-binding_dom"/>
</dbReference>
<dbReference type="SUPFAM" id="SSF51905">
    <property type="entry name" value="FAD/NAD(P)-binding domain"/>
    <property type="match status" value="1"/>
</dbReference>
<feature type="disulfide bond" description="Redox-active" evidence="13">
    <location>
        <begin position="45"/>
        <end position="50"/>
    </location>
</feature>
<dbReference type="PRINTS" id="PR00411">
    <property type="entry name" value="PNDRDTASEI"/>
</dbReference>
<keyword evidence="8" id="KW-1015">Disulfide bond</keyword>
<dbReference type="PROSITE" id="PS00076">
    <property type="entry name" value="PYRIDINE_REDOX_1"/>
    <property type="match status" value="1"/>
</dbReference>
<proteinExistence type="inferred from homology"/>
<evidence type="ECO:0000256" key="12">
    <source>
        <dbReference type="PIRSR" id="PIRSR000350-3"/>
    </source>
</evidence>
<dbReference type="PIRSF" id="PIRSF000350">
    <property type="entry name" value="Mercury_reductase_MerA"/>
    <property type="match status" value="1"/>
</dbReference>
<dbReference type="InterPro" id="IPR016156">
    <property type="entry name" value="FAD/NAD-linked_Rdtase_dimer_sf"/>
</dbReference>
<accession>A0A4D6XPX0</accession>
<feature type="binding site" evidence="12">
    <location>
        <position position="54"/>
    </location>
    <ligand>
        <name>FAD</name>
        <dbReference type="ChEBI" id="CHEBI:57692"/>
    </ligand>
</feature>
<evidence type="ECO:0000256" key="2">
    <source>
        <dbReference type="ARBA" id="ARBA00012608"/>
    </source>
</evidence>
<dbReference type="Gene3D" id="3.50.50.60">
    <property type="entry name" value="FAD/NAD(P)-binding domain"/>
    <property type="match status" value="2"/>
</dbReference>
<feature type="domain" description="FAD/NAD(P)-binding" evidence="16">
    <location>
        <begin position="8"/>
        <end position="328"/>
    </location>
</feature>
<keyword evidence="12" id="KW-0547">Nucleotide-binding</keyword>
<comment type="miscellaneous">
    <text evidence="14">The active site is a redox-active disulfide bond.</text>
</comment>
<comment type="catalytic activity">
    <reaction evidence="10 14">
        <text>N(6)-[(R)-dihydrolipoyl]-L-lysyl-[protein] + NAD(+) = N(6)-[(R)-lipoyl]-L-lysyl-[protein] + NADH + H(+)</text>
        <dbReference type="Rhea" id="RHEA:15045"/>
        <dbReference type="Rhea" id="RHEA-COMP:10474"/>
        <dbReference type="Rhea" id="RHEA-COMP:10475"/>
        <dbReference type="ChEBI" id="CHEBI:15378"/>
        <dbReference type="ChEBI" id="CHEBI:57540"/>
        <dbReference type="ChEBI" id="CHEBI:57945"/>
        <dbReference type="ChEBI" id="CHEBI:83099"/>
        <dbReference type="ChEBI" id="CHEBI:83100"/>
        <dbReference type="EC" id="1.8.1.4"/>
    </reaction>
</comment>
<dbReference type="NCBIfam" id="TIGR01350">
    <property type="entry name" value="lipoamide_DH"/>
    <property type="match status" value="1"/>
</dbReference>
<evidence type="ECO:0000259" key="16">
    <source>
        <dbReference type="Pfam" id="PF07992"/>
    </source>
</evidence>
<dbReference type="Gene3D" id="3.30.390.30">
    <property type="match status" value="1"/>
</dbReference>
<keyword evidence="4 14" id="KW-0285">Flavoprotein</keyword>
<evidence type="ECO:0000259" key="15">
    <source>
        <dbReference type="Pfam" id="PF02852"/>
    </source>
</evidence>
<dbReference type="AlphaFoldDB" id="A0A4D6XPX0"/>
<dbReference type="InterPro" id="IPR006258">
    <property type="entry name" value="Lipoamide_DH"/>
</dbReference>
<feature type="binding site" evidence="12">
    <location>
        <begin position="145"/>
        <end position="147"/>
    </location>
    <ligand>
        <name>FAD</name>
        <dbReference type="ChEBI" id="CHEBI:57692"/>
    </ligand>
</feature>
<evidence type="ECO:0000256" key="10">
    <source>
        <dbReference type="ARBA" id="ARBA00049187"/>
    </source>
</evidence>
<evidence type="ECO:0000256" key="11">
    <source>
        <dbReference type="PIRSR" id="PIRSR000350-2"/>
    </source>
</evidence>
<organism evidence="17 18">
    <name type="scientific">Buchnera aphidicola</name>
    <name type="common">Acyrthosiphon lactucae</name>
    <dbReference type="NCBI Taxonomy" id="1241832"/>
    <lineage>
        <taxon>Bacteria</taxon>
        <taxon>Pseudomonadati</taxon>
        <taxon>Pseudomonadota</taxon>
        <taxon>Gammaproteobacteria</taxon>
        <taxon>Enterobacterales</taxon>
        <taxon>Erwiniaceae</taxon>
        <taxon>Buchnera</taxon>
    </lineage>
</organism>
<dbReference type="PANTHER" id="PTHR22912">
    <property type="entry name" value="DISULFIDE OXIDOREDUCTASE"/>
    <property type="match status" value="1"/>
</dbReference>
<dbReference type="InterPro" id="IPR012999">
    <property type="entry name" value="Pyr_OxRdtase_I_AS"/>
</dbReference>
<feature type="binding site" evidence="12">
    <location>
        <position position="313"/>
    </location>
    <ligand>
        <name>FAD</name>
        <dbReference type="ChEBI" id="CHEBI:57692"/>
    </ligand>
</feature>
<comment type="cofactor">
    <cofactor evidence="12 14">
        <name>FAD</name>
        <dbReference type="ChEBI" id="CHEBI:57692"/>
    </cofactor>
    <text evidence="12 14">Binds 1 FAD per subunit.</text>
</comment>
<dbReference type="GO" id="GO:0006979">
    <property type="term" value="P:response to oxidative stress"/>
    <property type="evidence" value="ECO:0007669"/>
    <property type="project" value="UniProtKB-ARBA"/>
</dbReference>
<dbReference type="InterPro" id="IPR050151">
    <property type="entry name" value="Class-I_Pyr_Nuc-Dis_Oxidored"/>
</dbReference>
<evidence type="ECO:0000256" key="6">
    <source>
        <dbReference type="ARBA" id="ARBA00023002"/>
    </source>
</evidence>
<gene>
    <name evidence="17" type="primary">lpdA</name>
    <name evidence="17" type="ORF">D9V61_01050</name>
</gene>
<dbReference type="EMBL" id="CP034891">
    <property type="protein sequence ID" value="QCI17609.1"/>
    <property type="molecule type" value="Genomic_DNA"/>
</dbReference>
<evidence type="ECO:0000313" key="17">
    <source>
        <dbReference type="EMBL" id="QCI17609.1"/>
    </source>
</evidence>
<dbReference type="GO" id="GO:0050660">
    <property type="term" value="F:flavin adenine dinucleotide binding"/>
    <property type="evidence" value="ECO:0007669"/>
    <property type="project" value="InterPro"/>
</dbReference>
<evidence type="ECO:0000313" key="18">
    <source>
        <dbReference type="Proteomes" id="UP000298660"/>
    </source>
</evidence>
<keyword evidence="7 12" id="KW-0520">NAD</keyword>
<reference evidence="17 18" key="1">
    <citation type="submission" date="2018-12" db="EMBL/GenBank/DDBJ databases">
        <authorList>
            <person name="Chong R.A."/>
        </authorList>
    </citation>
    <scope>NUCLEOTIDE SEQUENCE [LARGE SCALE GENOMIC DNA]</scope>
    <source>
        <strain evidence="17 18">Ala</strain>
    </source>
</reference>
<dbReference type="Proteomes" id="UP000298660">
    <property type="component" value="Chromosome"/>
</dbReference>
<dbReference type="GO" id="GO:0006103">
    <property type="term" value="P:2-oxoglutarate metabolic process"/>
    <property type="evidence" value="ECO:0007669"/>
    <property type="project" value="TreeGrafter"/>
</dbReference>
<dbReference type="InterPro" id="IPR001100">
    <property type="entry name" value="Pyr_nuc-diS_OxRdtase"/>
</dbReference>
<keyword evidence="9 14" id="KW-0676">Redox-active center</keyword>
<reference evidence="17 18" key="2">
    <citation type="submission" date="2019-05" db="EMBL/GenBank/DDBJ databases">
        <title>Genome evolution of the obligate endosymbiont Buchnera aphidicola.</title>
        <authorList>
            <person name="Moran N.A."/>
        </authorList>
    </citation>
    <scope>NUCLEOTIDE SEQUENCE [LARGE SCALE GENOMIC DNA]</scope>
    <source>
        <strain evidence="17 18">Ala</strain>
    </source>
</reference>
<feature type="binding site" evidence="12">
    <location>
        <begin position="182"/>
        <end position="189"/>
    </location>
    <ligand>
        <name>NAD(+)</name>
        <dbReference type="ChEBI" id="CHEBI:57540"/>
    </ligand>
</feature>
<keyword evidence="5 12" id="KW-0274">FAD</keyword>
<dbReference type="RefSeq" id="WP_158339398.1">
    <property type="nucleotide sequence ID" value="NZ_CP034891.1"/>
</dbReference>
<dbReference type="EC" id="1.8.1.4" evidence="2 14"/>
<protein>
    <recommendedName>
        <fullName evidence="3 14">Dihydrolipoyl dehydrogenase</fullName>
        <ecNumber evidence="2 14">1.8.1.4</ecNumber>
    </recommendedName>
</protein>
<dbReference type="PRINTS" id="PR00368">
    <property type="entry name" value="FADPNR"/>
</dbReference>
<dbReference type="PANTHER" id="PTHR22912:SF160">
    <property type="entry name" value="DIHYDROLIPOYL DEHYDROGENASE"/>
    <property type="match status" value="1"/>
</dbReference>
<feature type="binding site" evidence="12">
    <location>
        <position position="272"/>
    </location>
    <ligand>
        <name>NAD(+)</name>
        <dbReference type="ChEBI" id="CHEBI:57540"/>
    </ligand>
</feature>
<dbReference type="GO" id="GO:0004148">
    <property type="term" value="F:dihydrolipoyl dehydrogenase (NADH) activity"/>
    <property type="evidence" value="ECO:0007669"/>
    <property type="project" value="UniProtKB-EC"/>
</dbReference>
<dbReference type="InterPro" id="IPR004099">
    <property type="entry name" value="Pyr_nucl-diS_OxRdtase_dimer"/>
</dbReference>
<dbReference type="OrthoDB" id="9800167at2"/>
<feature type="domain" description="Pyridine nucleotide-disulphide oxidoreductase dimerisation" evidence="15">
    <location>
        <begin position="347"/>
        <end position="453"/>
    </location>
</feature>